<reference evidence="11" key="1">
    <citation type="submission" date="2022-11" db="UniProtKB">
        <authorList>
            <consortium name="EnsemblMetazoa"/>
        </authorList>
    </citation>
    <scope>IDENTIFICATION</scope>
</reference>
<protein>
    <submittedName>
        <fullName evidence="11">Uncharacterized protein</fullName>
    </submittedName>
</protein>
<keyword evidence="6 10" id="KW-1133">Transmembrane helix</keyword>
<dbReference type="GeneID" id="110251838"/>
<accession>A0A913YWG0</accession>
<evidence type="ECO:0000313" key="11">
    <source>
        <dbReference type="EnsemblMetazoa" id="XP_028518842.1"/>
    </source>
</evidence>
<comment type="similarity">
    <text evidence="2">Belongs to the sulfotransferase 3 family.</text>
</comment>
<feature type="transmembrane region" description="Helical" evidence="10">
    <location>
        <begin position="12"/>
        <end position="36"/>
    </location>
</feature>
<evidence type="ECO:0000256" key="9">
    <source>
        <dbReference type="ARBA" id="ARBA00023180"/>
    </source>
</evidence>
<dbReference type="Pfam" id="PF03567">
    <property type="entry name" value="Sulfotransfer_2"/>
    <property type="match status" value="1"/>
</dbReference>
<dbReference type="Gene3D" id="3.40.50.300">
    <property type="entry name" value="P-loop containing nucleotide triphosphate hydrolases"/>
    <property type="match status" value="1"/>
</dbReference>
<keyword evidence="7" id="KW-0333">Golgi apparatus</keyword>
<dbReference type="SUPFAM" id="SSF52540">
    <property type="entry name" value="P-loop containing nucleoside triphosphate hydrolases"/>
    <property type="match status" value="1"/>
</dbReference>
<comment type="subcellular location">
    <subcellularLocation>
        <location evidence="1">Golgi apparatus membrane</location>
        <topology evidence="1">Single-pass type II membrane protein</topology>
    </subcellularLocation>
</comment>
<evidence type="ECO:0000256" key="3">
    <source>
        <dbReference type="ARBA" id="ARBA00022679"/>
    </source>
</evidence>
<dbReference type="InterPro" id="IPR007734">
    <property type="entry name" value="Heparan_SO4_2-O-STrfase"/>
</dbReference>
<dbReference type="PANTHER" id="PTHR12129">
    <property type="entry name" value="HEPARAN SULFATE 2-O-SULFOTRANSFERASE"/>
    <property type="match status" value="1"/>
</dbReference>
<dbReference type="InterPro" id="IPR005331">
    <property type="entry name" value="Sulfotransferase"/>
</dbReference>
<dbReference type="InterPro" id="IPR027417">
    <property type="entry name" value="P-loop_NTPase"/>
</dbReference>
<evidence type="ECO:0000256" key="2">
    <source>
        <dbReference type="ARBA" id="ARBA00010569"/>
    </source>
</evidence>
<name>A0A913YWG0_EXADI</name>
<keyword evidence="9" id="KW-0325">Glycoprotein</keyword>
<evidence type="ECO:0000256" key="5">
    <source>
        <dbReference type="ARBA" id="ARBA00022968"/>
    </source>
</evidence>
<evidence type="ECO:0000256" key="4">
    <source>
        <dbReference type="ARBA" id="ARBA00022692"/>
    </source>
</evidence>
<dbReference type="AlphaFoldDB" id="A0A913YWG0"/>
<dbReference type="GO" id="GO:0008146">
    <property type="term" value="F:sulfotransferase activity"/>
    <property type="evidence" value="ECO:0007669"/>
    <property type="project" value="InterPro"/>
</dbReference>
<organism evidence="11 12">
    <name type="scientific">Exaiptasia diaphana</name>
    <name type="common">Tropical sea anemone</name>
    <name type="synonym">Aiptasia pulchella</name>
    <dbReference type="NCBI Taxonomy" id="2652724"/>
    <lineage>
        <taxon>Eukaryota</taxon>
        <taxon>Metazoa</taxon>
        <taxon>Cnidaria</taxon>
        <taxon>Anthozoa</taxon>
        <taxon>Hexacorallia</taxon>
        <taxon>Actiniaria</taxon>
        <taxon>Aiptasiidae</taxon>
        <taxon>Exaiptasia</taxon>
    </lineage>
</organism>
<proteinExistence type="inferred from homology"/>
<evidence type="ECO:0000256" key="8">
    <source>
        <dbReference type="ARBA" id="ARBA00023136"/>
    </source>
</evidence>
<evidence type="ECO:0000256" key="1">
    <source>
        <dbReference type="ARBA" id="ARBA00004323"/>
    </source>
</evidence>
<feature type="transmembrane region" description="Helical" evidence="10">
    <location>
        <begin position="42"/>
        <end position="63"/>
    </location>
</feature>
<dbReference type="PANTHER" id="PTHR12129:SF15">
    <property type="entry name" value="URONYL 2-SULFOTRANSFERASE"/>
    <property type="match status" value="1"/>
</dbReference>
<keyword evidence="8 10" id="KW-0472">Membrane</keyword>
<sequence length="305" mass="35350">MRLNAVLYVSYVNIQCVDLYGTEHFLFYLIMVTLSICSPKSILVTLLVLSMYALLVITFIYNLHVRGEKPLKTLLTSNEAKLKENFTANAFKMKLVAHISEIQPPFVFHGHFHFVDFSKYGSTTPIYINLIRDPIDRFVSAYYFTRFGDGRNRTWGFKGTKSDKFRTLDECVLSNYSECTNSNKLLYTIPYFCGQTRGCRGSSYTSLRRAINNVVNNYLAVGVLEDVNSFIKVLERLLPAFFKEAYMEAVKIGNSSQRMSTITKNKRSLSAKARSVLRRRLHLEYRFYNFVKEKFGKLKKHLRIT</sequence>
<evidence type="ECO:0000256" key="10">
    <source>
        <dbReference type="SAM" id="Phobius"/>
    </source>
</evidence>
<dbReference type="EnsemblMetazoa" id="XM_028663041.1">
    <property type="protein sequence ID" value="XP_028518842.1"/>
    <property type="gene ID" value="LOC110251838"/>
</dbReference>
<evidence type="ECO:0000313" key="12">
    <source>
        <dbReference type="Proteomes" id="UP000887567"/>
    </source>
</evidence>
<keyword evidence="3" id="KW-0808">Transferase</keyword>
<keyword evidence="5" id="KW-0735">Signal-anchor</keyword>
<dbReference type="OrthoDB" id="10019582at2759"/>
<dbReference type="GO" id="GO:0000139">
    <property type="term" value="C:Golgi membrane"/>
    <property type="evidence" value="ECO:0007669"/>
    <property type="project" value="UniProtKB-SubCell"/>
</dbReference>
<dbReference type="RefSeq" id="XP_028518842.1">
    <property type="nucleotide sequence ID" value="XM_028663041.1"/>
</dbReference>
<evidence type="ECO:0000256" key="7">
    <source>
        <dbReference type="ARBA" id="ARBA00023034"/>
    </source>
</evidence>
<keyword evidence="12" id="KW-1185">Reference proteome</keyword>
<keyword evidence="4 10" id="KW-0812">Transmembrane</keyword>
<dbReference type="Proteomes" id="UP000887567">
    <property type="component" value="Unplaced"/>
</dbReference>
<evidence type="ECO:0000256" key="6">
    <source>
        <dbReference type="ARBA" id="ARBA00022989"/>
    </source>
</evidence>